<gene>
    <name evidence="1" type="ORF">RPERSI_LOCUS33146</name>
</gene>
<evidence type="ECO:0000313" key="2">
    <source>
        <dbReference type="Proteomes" id="UP000789920"/>
    </source>
</evidence>
<evidence type="ECO:0000313" key="1">
    <source>
        <dbReference type="EMBL" id="CAG8844307.1"/>
    </source>
</evidence>
<protein>
    <submittedName>
        <fullName evidence="1">20128_t:CDS:1</fullName>
    </submittedName>
</protein>
<name>A0ACA9SPH8_9GLOM</name>
<accession>A0ACA9SPH8</accession>
<organism evidence="1 2">
    <name type="scientific">Racocetra persica</name>
    <dbReference type="NCBI Taxonomy" id="160502"/>
    <lineage>
        <taxon>Eukaryota</taxon>
        <taxon>Fungi</taxon>
        <taxon>Fungi incertae sedis</taxon>
        <taxon>Mucoromycota</taxon>
        <taxon>Glomeromycotina</taxon>
        <taxon>Glomeromycetes</taxon>
        <taxon>Diversisporales</taxon>
        <taxon>Gigasporaceae</taxon>
        <taxon>Racocetra</taxon>
    </lineage>
</organism>
<dbReference type="EMBL" id="CAJVQC010142022">
    <property type="protein sequence ID" value="CAG8844307.1"/>
    <property type="molecule type" value="Genomic_DNA"/>
</dbReference>
<reference evidence="1" key="1">
    <citation type="submission" date="2021-06" db="EMBL/GenBank/DDBJ databases">
        <authorList>
            <person name="Kallberg Y."/>
            <person name="Tangrot J."/>
            <person name="Rosling A."/>
        </authorList>
    </citation>
    <scope>NUCLEOTIDE SEQUENCE</scope>
    <source>
        <strain evidence="1">MA461A</strain>
    </source>
</reference>
<comment type="caution">
    <text evidence="1">The sequence shown here is derived from an EMBL/GenBank/DDBJ whole genome shotgun (WGS) entry which is preliminary data.</text>
</comment>
<sequence length="57" mass="6591">EIDSNSTVESSENSDIENHFEQPLIQLTKHNIVNNIQYYLTPIEYPTTANEDIAHIF</sequence>
<keyword evidence="2" id="KW-1185">Reference proteome</keyword>
<proteinExistence type="predicted"/>
<feature type="non-terminal residue" evidence="1">
    <location>
        <position position="1"/>
    </location>
</feature>
<feature type="non-terminal residue" evidence="1">
    <location>
        <position position="57"/>
    </location>
</feature>
<dbReference type="Proteomes" id="UP000789920">
    <property type="component" value="Unassembled WGS sequence"/>
</dbReference>